<name>A0ABT6HRY8_9ACTN</name>
<organism evidence="2 3">
    <name type="scientific">Streptomyces chengmaiensis</name>
    <dbReference type="NCBI Taxonomy" id="3040919"/>
    <lineage>
        <taxon>Bacteria</taxon>
        <taxon>Bacillati</taxon>
        <taxon>Actinomycetota</taxon>
        <taxon>Actinomycetes</taxon>
        <taxon>Kitasatosporales</taxon>
        <taxon>Streptomycetaceae</taxon>
        <taxon>Streptomyces</taxon>
    </lineage>
</organism>
<evidence type="ECO:0000313" key="3">
    <source>
        <dbReference type="Proteomes" id="UP001223144"/>
    </source>
</evidence>
<dbReference type="Proteomes" id="UP001223144">
    <property type="component" value="Unassembled WGS sequence"/>
</dbReference>
<keyword evidence="3" id="KW-1185">Reference proteome</keyword>
<evidence type="ECO:0000313" key="2">
    <source>
        <dbReference type="EMBL" id="MDH2391493.1"/>
    </source>
</evidence>
<proteinExistence type="predicted"/>
<feature type="domain" description="Transposase IS701-like DDE" evidence="1">
    <location>
        <begin position="11"/>
        <end position="83"/>
    </location>
</feature>
<gene>
    <name evidence="2" type="ORF">QCN29_22475</name>
</gene>
<sequence length="98" mass="10500">MAAPAIACQRRVVFDAGYDAPHMARLLAGLPAAVRGRMRADRVMRRLVPATWTQPRQSGRPAKNGMEFRFGGSGTWSEPAVATVQVTDRYGGTANAAA</sequence>
<dbReference type="InterPro" id="IPR038721">
    <property type="entry name" value="IS701-like_DDE_dom"/>
</dbReference>
<dbReference type="Pfam" id="PF13546">
    <property type="entry name" value="DDE_5"/>
    <property type="match status" value="1"/>
</dbReference>
<comment type="caution">
    <text evidence="2">The sequence shown here is derived from an EMBL/GenBank/DDBJ whole genome shotgun (WGS) entry which is preliminary data.</text>
</comment>
<evidence type="ECO:0000259" key="1">
    <source>
        <dbReference type="Pfam" id="PF13546"/>
    </source>
</evidence>
<accession>A0ABT6HRY8</accession>
<dbReference type="EMBL" id="JARWBG010000028">
    <property type="protein sequence ID" value="MDH2391493.1"/>
    <property type="molecule type" value="Genomic_DNA"/>
</dbReference>
<reference evidence="2 3" key="1">
    <citation type="submission" date="2023-04" db="EMBL/GenBank/DDBJ databases">
        <title>Streptomyces chengmaiensis sp. nov. isolated from the stem of mangrove plant in Hainan.</title>
        <authorList>
            <person name="Huang X."/>
            <person name="Zhou S."/>
            <person name="Chu X."/>
            <person name="Xie Y."/>
            <person name="Lin Y."/>
        </authorList>
    </citation>
    <scope>NUCLEOTIDE SEQUENCE [LARGE SCALE GENOMIC DNA]</scope>
    <source>
        <strain evidence="2 3">HNM0663</strain>
    </source>
</reference>
<protein>
    <submittedName>
        <fullName evidence="2">Transposase</fullName>
    </submittedName>
</protein>